<sequence>MHKKLSVEQPILVNRKGPILIRDNVHPHVSQFAIRKTHELGYETLKYPPYSTFVEFIHSRTPDFYCNGIGTLAKRWEKCIESNEK</sequence>
<dbReference type="GO" id="GO:0042800">
    <property type="term" value="F:histone H3K4 methyltransferase activity"/>
    <property type="evidence" value="ECO:0007669"/>
    <property type="project" value="TreeGrafter"/>
</dbReference>
<dbReference type="PANTHER" id="PTHR46060:SF2">
    <property type="entry name" value="HISTONE-LYSINE N-METHYLTRANSFERASE SETMAR"/>
    <property type="match status" value="1"/>
</dbReference>
<dbReference type="PANTHER" id="PTHR46060">
    <property type="entry name" value="MARINER MOS1 TRANSPOSASE-LIKE PROTEIN"/>
    <property type="match status" value="1"/>
</dbReference>
<organism evidence="1 2">
    <name type="scientific">Habropoda laboriosa</name>
    <dbReference type="NCBI Taxonomy" id="597456"/>
    <lineage>
        <taxon>Eukaryota</taxon>
        <taxon>Metazoa</taxon>
        <taxon>Ecdysozoa</taxon>
        <taxon>Arthropoda</taxon>
        <taxon>Hexapoda</taxon>
        <taxon>Insecta</taxon>
        <taxon>Pterygota</taxon>
        <taxon>Neoptera</taxon>
        <taxon>Endopterygota</taxon>
        <taxon>Hymenoptera</taxon>
        <taxon>Apocrita</taxon>
        <taxon>Aculeata</taxon>
        <taxon>Apoidea</taxon>
        <taxon>Anthophila</taxon>
        <taxon>Apidae</taxon>
        <taxon>Habropoda</taxon>
    </lineage>
</organism>
<dbReference type="GO" id="GO:0005634">
    <property type="term" value="C:nucleus"/>
    <property type="evidence" value="ECO:0007669"/>
    <property type="project" value="TreeGrafter"/>
</dbReference>
<keyword evidence="2" id="KW-1185">Reference proteome</keyword>
<keyword evidence="1" id="KW-0489">Methyltransferase</keyword>
<evidence type="ECO:0000313" key="1">
    <source>
        <dbReference type="EMBL" id="KOC70263.1"/>
    </source>
</evidence>
<dbReference type="GO" id="GO:0000014">
    <property type="term" value="F:single-stranded DNA endodeoxyribonuclease activity"/>
    <property type="evidence" value="ECO:0007669"/>
    <property type="project" value="TreeGrafter"/>
</dbReference>
<dbReference type="GO" id="GO:0044774">
    <property type="term" value="P:mitotic DNA integrity checkpoint signaling"/>
    <property type="evidence" value="ECO:0007669"/>
    <property type="project" value="TreeGrafter"/>
</dbReference>
<dbReference type="GO" id="GO:0044547">
    <property type="term" value="F:DNA topoisomerase binding"/>
    <property type="evidence" value="ECO:0007669"/>
    <property type="project" value="TreeGrafter"/>
</dbReference>
<evidence type="ECO:0000313" key="2">
    <source>
        <dbReference type="Proteomes" id="UP000053825"/>
    </source>
</evidence>
<keyword evidence="1" id="KW-0808">Transferase</keyword>
<accession>A0A0L7RHI8</accession>
<dbReference type="GO" id="GO:0000793">
    <property type="term" value="C:condensed chromosome"/>
    <property type="evidence" value="ECO:0007669"/>
    <property type="project" value="TreeGrafter"/>
</dbReference>
<dbReference type="GO" id="GO:0031297">
    <property type="term" value="P:replication fork processing"/>
    <property type="evidence" value="ECO:0007669"/>
    <property type="project" value="TreeGrafter"/>
</dbReference>
<reference evidence="1 2" key="1">
    <citation type="submission" date="2015-07" db="EMBL/GenBank/DDBJ databases">
        <title>The genome of Habropoda laboriosa.</title>
        <authorList>
            <person name="Pan H."/>
            <person name="Kapheim K."/>
        </authorList>
    </citation>
    <scope>NUCLEOTIDE SEQUENCE [LARGE SCALE GENOMIC DNA]</scope>
    <source>
        <strain evidence="1">0110345459</strain>
    </source>
</reference>
<dbReference type="Proteomes" id="UP000053825">
    <property type="component" value="Unassembled WGS sequence"/>
</dbReference>
<dbReference type="GO" id="GO:0046975">
    <property type="term" value="F:histone H3K36 methyltransferase activity"/>
    <property type="evidence" value="ECO:0007669"/>
    <property type="project" value="TreeGrafter"/>
</dbReference>
<gene>
    <name evidence="1" type="ORF">WH47_06961</name>
</gene>
<dbReference type="GO" id="GO:0000729">
    <property type="term" value="P:DNA double-strand break processing"/>
    <property type="evidence" value="ECO:0007669"/>
    <property type="project" value="TreeGrafter"/>
</dbReference>
<dbReference type="STRING" id="597456.A0A0L7RHI8"/>
<dbReference type="InterPro" id="IPR036397">
    <property type="entry name" value="RNaseH_sf"/>
</dbReference>
<dbReference type="EMBL" id="KQ414591">
    <property type="protein sequence ID" value="KOC70263.1"/>
    <property type="molecule type" value="Genomic_DNA"/>
</dbReference>
<dbReference type="GO" id="GO:0003697">
    <property type="term" value="F:single-stranded DNA binding"/>
    <property type="evidence" value="ECO:0007669"/>
    <property type="project" value="TreeGrafter"/>
</dbReference>
<dbReference type="GO" id="GO:0015074">
    <property type="term" value="P:DNA integration"/>
    <property type="evidence" value="ECO:0007669"/>
    <property type="project" value="TreeGrafter"/>
</dbReference>
<protein>
    <submittedName>
        <fullName evidence="1">Histone-lysine N-methyltransferase SETMAR</fullName>
    </submittedName>
</protein>
<proteinExistence type="predicted"/>
<dbReference type="GO" id="GO:0035861">
    <property type="term" value="C:site of double-strand break"/>
    <property type="evidence" value="ECO:0007669"/>
    <property type="project" value="TreeGrafter"/>
</dbReference>
<dbReference type="GO" id="GO:0003690">
    <property type="term" value="F:double-stranded DNA binding"/>
    <property type="evidence" value="ECO:0007669"/>
    <property type="project" value="TreeGrafter"/>
</dbReference>
<dbReference type="InterPro" id="IPR052709">
    <property type="entry name" value="Transposase-MT_Hybrid"/>
</dbReference>
<dbReference type="GO" id="GO:0032259">
    <property type="term" value="P:methylation"/>
    <property type="evidence" value="ECO:0007669"/>
    <property type="project" value="UniProtKB-KW"/>
</dbReference>
<dbReference type="GO" id="GO:0006303">
    <property type="term" value="P:double-strand break repair via nonhomologous end joining"/>
    <property type="evidence" value="ECO:0007669"/>
    <property type="project" value="TreeGrafter"/>
</dbReference>
<dbReference type="AlphaFoldDB" id="A0A0L7RHI8"/>
<name>A0A0L7RHI8_9HYME</name>
<dbReference type="Gene3D" id="3.30.420.10">
    <property type="entry name" value="Ribonuclease H-like superfamily/Ribonuclease H"/>
    <property type="match status" value="1"/>
</dbReference>